<dbReference type="Gene3D" id="1.20.1290.10">
    <property type="entry name" value="AhpD-like"/>
    <property type="match status" value="1"/>
</dbReference>
<dbReference type="InterPro" id="IPR052999">
    <property type="entry name" value="PTS1_Protein"/>
</dbReference>
<comment type="caution">
    <text evidence="1">The sequence shown here is derived from an EMBL/GenBank/DDBJ whole genome shotgun (WGS) entry which is preliminary data.</text>
</comment>
<dbReference type="InterPro" id="IPR029032">
    <property type="entry name" value="AhpD-like"/>
</dbReference>
<organism evidence="1 2">
    <name type="scientific">Diatrype stigma</name>
    <dbReference type="NCBI Taxonomy" id="117547"/>
    <lineage>
        <taxon>Eukaryota</taxon>
        <taxon>Fungi</taxon>
        <taxon>Dikarya</taxon>
        <taxon>Ascomycota</taxon>
        <taxon>Pezizomycotina</taxon>
        <taxon>Sordariomycetes</taxon>
        <taxon>Xylariomycetidae</taxon>
        <taxon>Xylariales</taxon>
        <taxon>Diatrypaceae</taxon>
        <taxon>Diatrype</taxon>
    </lineage>
</organism>
<protein>
    <recommendedName>
        <fullName evidence="3">Carboxymuconolactone decarboxylase-like domain-containing protein</fullName>
    </recommendedName>
</protein>
<dbReference type="AlphaFoldDB" id="A0AAN9UUP7"/>
<dbReference type="SUPFAM" id="SSF69118">
    <property type="entry name" value="AhpD-like"/>
    <property type="match status" value="1"/>
</dbReference>
<sequence length="246" mass="27378">MASTAPTQAPQVDANLTSLFQKIEEQFKTTELSSESWYIVAISCIVAGPDPELSAQLYLYLCAQPAYATSEARRALVRRLREALVKAVSLVGVCKPIEAIVAIAKVERPEDRDAETCTRRGWQCDEANHERGIAWFRKVYTRNAGDTMGLFDAHQDFAWLSAEITYGLYLSDRQVLDDVDTEMVVLPAIMSQNLPNETLWHIRGTRRIGVSRPDTEVVCAAVHAIAAHFGVSLHKVPTVEQVEPHV</sequence>
<keyword evidence="2" id="KW-1185">Reference proteome</keyword>
<evidence type="ECO:0008006" key="3">
    <source>
        <dbReference type="Google" id="ProtNLM"/>
    </source>
</evidence>
<dbReference type="PANTHER" id="PTHR28180:SF5">
    <property type="entry name" value="DNA POLYMERASE ALPHA SUBUNIT B"/>
    <property type="match status" value="1"/>
</dbReference>
<accession>A0AAN9UUP7</accession>
<evidence type="ECO:0000313" key="1">
    <source>
        <dbReference type="EMBL" id="KAK7752470.1"/>
    </source>
</evidence>
<name>A0AAN9UUP7_9PEZI</name>
<reference evidence="1 2" key="1">
    <citation type="submission" date="2024-02" db="EMBL/GenBank/DDBJ databases">
        <title>De novo assembly and annotation of 12 fungi associated with fruit tree decline syndrome in Ontario, Canada.</title>
        <authorList>
            <person name="Sulman M."/>
            <person name="Ellouze W."/>
            <person name="Ilyukhin E."/>
        </authorList>
    </citation>
    <scope>NUCLEOTIDE SEQUENCE [LARGE SCALE GENOMIC DNA]</scope>
    <source>
        <strain evidence="1 2">M11/M66-122</strain>
    </source>
</reference>
<dbReference type="Proteomes" id="UP001320420">
    <property type="component" value="Unassembled WGS sequence"/>
</dbReference>
<proteinExistence type="predicted"/>
<dbReference type="PANTHER" id="PTHR28180">
    <property type="entry name" value="CONSERVED MITOCHONDRIAL PROTEIN-RELATED"/>
    <property type="match status" value="1"/>
</dbReference>
<gene>
    <name evidence="1" type="ORF">SLS62_005623</name>
</gene>
<evidence type="ECO:0000313" key="2">
    <source>
        <dbReference type="Proteomes" id="UP001320420"/>
    </source>
</evidence>
<dbReference type="EMBL" id="JAKJXP020000038">
    <property type="protein sequence ID" value="KAK7752470.1"/>
    <property type="molecule type" value="Genomic_DNA"/>
</dbReference>